<dbReference type="OrthoDB" id="6712627at2"/>
<dbReference type="InterPro" id="IPR036641">
    <property type="entry name" value="HPT_dom_sf"/>
</dbReference>
<dbReference type="KEGG" id="par:Psyc_0832"/>
<dbReference type="eggNOG" id="COG2198">
    <property type="taxonomic scope" value="Bacteria"/>
</dbReference>
<dbReference type="SUPFAM" id="SSF47226">
    <property type="entry name" value="Histidine-containing phosphotransfer domain, HPT domain"/>
    <property type="match status" value="1"/>
</dbReference>
<organism evidence="1 2">
    <name type="scientific">Psychrobacter arcticus (strain DSM 17307 / VKM B-2377 / 273-4)</name>
    <dbReference type="NCBI Taxonomy" id="259536"/>
    <lineage>
        <taxon>Bacteria</taxon>
        <taxon>Pseudomonadati</taxon>
        <taxon>Pseudomonadota</taxon>
        <taxon>Gammaproteobacteria</taxon>
        <taxon>Moraxellales</taxon>
        <taxon>Moraxellaceae</taxon>
        <taxon>Psychrobacter</taxon>
    </lineage>
</organism>
<dbReference type="AlphaFoldDB" id="Q4FTH3"/>
<proteinExistence type="predicted"/>
<gene>
    <name evidence="1" type="ordered locus">Psyc_0832</name>
</gene>
<dbReference type="Proteomes" id="UP000000546">
    <property type="component" value="Chromosome"/>
</dbReference>
<dbReference type="HOGENOM" id="CLU_466088_0_0_6"/>
<accession>Q4FTH3</accession>
<keyword evidence="2" id="KW-1185">Reference proteome</keyword>
<sequence length="565" mass="62424">MEKIIMNHSTQIKLTAPTLSVTDFNLPSLHLLHDEITVILKDTEIHLGEFNDDNSQAPLLLDSIIVLKQLSCIFKLISLVDAEALNNAIVHGLKQLYDSGDNSNIDLIMDLSEAIMTLDRYVEFVLLTESIEPTLLLPIINKLNAHSQIAPIAADHFSAFGSSSIIIANPEKNFQPLNELNLDQALLTYAYRSGLGVIMINQDGNINQDDQQKLDAMSAACALIAANTSSLFWQAASAAVTDIATILPLNISQKHTLIYVEQQFQNYLPVMDTRFADLVSFAGQRDTEAAKMLREQYAANQLEGPQRQQMERFLFGPNRDLMDTLNTIIQTQINTIKENVDSYARGDSINPVDLQTSQIIEGLTTLSSSLHLLGLSNAANSLTKAAEAVSNWRAPTPEDCDHLLLTLMHAENATIAMAEMHTPGAIYLPLNNPHISLHQINTAYDTLIEESRTAIASAEQAINDYLAEPERDILNIKNIPEMLRQVSGAVRFLQLPTPASMFSQLASYLQQRIHSGSRIDDGTLAYIADVMMAVDYHLDGFENNRLVSKRALDVGQHSLSQLLAA</sequence>
<dbReference type="GO" id="GO:0000160">
    <property type="term" value="P:phosphorelay signal transduction system"/>
    <property type="evidence" value="ECO:0007669"/>
    <property type="project" value="InterPro"/>
</dbReference>
<reference evidence="1 2" key="1">
    <citation type="journal article" date="2010" name="Appl. Environ. Microbiol.">
        <title>The genome sequence of Psychrobacter arcticus 273-4, a psychroactive Siberian permafrost bacterium, reveals mechanisms for adaptation to low-temperature growth.</title>
        <authorList>
            <person name="Ayala-del-Rio H.L."/>
            <person name="Chain P.S."/>
            <person name="Grzymski J.J."/>
            <person name="Ponder M.A."/>
            <person name="Ivanova N."/>
            <person name="Bergholz P.W."/>
            <person name="Di Bartolo G."/>
            <person name="Hauser L."/>
            <person name="Land M."/>
            <person name="Bakermans C."/>
            <person name="Rodrigues D."/>
            <person name="Klappenbach J."/>
            <person name="Zarka D."/>
            <person name="Larimer F."/>
            <person name="Richardson P."/>
            <person name="Murray A."/>
            <person name="Thomashow M."/>
            <person name="Tiedje J.M."/>
        </authorList>
    </citation>
    <scope>NUCLEOTIDE SEQUENCE [LARGE SCALE GENOMIC DNA]</scope>
    <source>
        <strain evidence="2">DSM 17307 / VKM B-2377 / 273-4</strain>
    </source>
</reference>
<protein>
    <submittedName>
        <fullName evidence="1">Uncharacterized protein</fullName>
    </submittedName>
</protein>
<evidence type="ECO:0000313" key="2">
    <source>
        <dbReference type="Proteomes" id="UP000000546"/>
    </source>
</evidence>
<dbReference type="EMBL" id="CP000082">
    <property type="protein sequence ID" value="AAZ18685.1"/>
    <property type="molecule type" value="Genomic_DNA"/>
</dbReference>
<dbReference type="STRING" id="259536.Psyc_0832"/>
<evidence type="ECO:0000313" key="1">
    <source>
        <dbReference type="EMBL" id="AAZ18685.1"/>
    </source>
</evidence>
<name>Q4FTH3_PSYA2</name>